<evidence type="ECO:0000256" key="1">
    <source>
        <dbReference type="SAM" id="MobiDB-lite"/>
    </source>
</evidence>
<sequence>MKTVLSPLCPPGPKPQKRRPRPAEAISSVSPATNELPGSFSPDKQPVRATRASPKVDVVDAPDLTSPSAKPVAVRGACSDQVDEEVSDLSLVVLSSSGREKNKVRFMVDPPDAEPVLLTLAELLEPNAMKIRGARCIEKVSRLLGML</sequence>
<gene>
    <name evidence="2" type="ORF">CCMP2556_LOCUS4561</name>
</gene>
<comment type="caution">
    <text evidence="2">The sequence shown here is derived from an EMBL/GenBank/DDBJ whole genome shotgun (WGS) entry which is preliminary data.</text>
</comment>
<accession>A0ABP0I3Z0</accession>
<keyword evidence="3" id="KW-1185">Reference proteome</keyword>
<protein>
    <submittedName>
        <fullName evidence="2">Uncharacterized protein</fullName>
    </submittedName>
</protein>
<evidence type="ECO:0000313" key="3">
    <source>
        <dbReference type="Proteomes" id="UP001642484"/>
    </source>
</evidence>
<reference evidence="2 3" key="1">
    <citation type="submission" date="2024-02" db="EMBL/GenBank/DDBJ databases">
        <authorList>
            <person name="Chen Y."/>
            <person name="Shah S."/>
            <person name="Dougan E. K."/>
            <person name="Thang M."/>
            <person name="Chan C."/>
        </authorList>
    </citation>
    <scope>NUCLEOTIDE SEQUENCE [LARGE SCALE GENOMIC DNA]</scope>
</reference>
<evidence type="ECO:0000313" key="2">
    <source>
        <dbReference type="EMBL" id="CAK8996707.1"/>
    </source>
</evidence>
<name>A0ABP0I3Z0_9DINO</name>
<dbReference type="EMBL" id="CAXAMN010001891">
    <property type="protein sequence ID" value="CAK8996707.1"/>
    <property type="molecule type" value="Genomic_DNA"/>
</dbReference>
<dbReference type="Proteomes" id="UP001642484">
    <property type="component" value="Unassembled WGS sequence"/>
</dbReference>
<proteinExistence type="predicted"/>
<organism evidence="2 3">
    <name type="scientific">Durusdinium trenchii</name>
    <dbReference type="NCBI Taxonomy" id="1381693"/>
    <lineage>
        <taxon>Eukaryota</taxon>
        <taxon>Sar</taxon>
        <taxon>Alveolata</taxon>
        <taxon>Dinophyceae</taxon>
        <taxon>Suessiales</taxon>
        <taxon>Symbiodiniaceae</taxon>
        <taxon>Durusdinium</taxon>
    </lineage>
</organism>
<feature type="region of interest" description="Disordered" evidence="1">
    <location>
        <begin position="1"/>
        <end position="72"/>
    </location>
</feature>